<reference evidence="2 3" key="1">
    <citation type="journal article" date="2015" name="Fungal Genet. Biol.">
        <title>Evolution of novel wood decay mechanisms in Agaricales revealed by the genome sequences of Fistulina hepatica and Cylindrobasidium torrendii.</title>
        <authorList>
            <person name="Floudas D."/>
            <person name="Held B.W."/>
            <person name="Riley R."/>
            <person name="Nagy L.G."/>
            <person name="Koehler G."/>
            <person name="Ransdell A.S."/>
            <person name="Younus H."/>
            <person name="Chow J."/>
            <person name="Chiniquy J."/>
            <person name="Lipzen A."/>
            <person name="Tritt A."/>
            <person name="Sun H."/>
            <person name="Haridas S."/>
            <person name="LaButti K."/>
            <person name="Ohm R.A."/>
            <person name="Kues U."/>
            <person name="Blanchette R.A."/>
            <person name="Grigoriev I.V."/>
            <person name="Minto R.E."/>
            <person name="Hibbett D.S."/>
        </authorList>
    </citation>
    <scope>NUCLEOTIDE SEQUENCE [LARGE SCALE GENOMIC DNA]</scope>
    <source>
        <strain evidence="2 3">ATCC 64428</strain>
    </source>
</reference>
<organism evidence="2 3">
    <name type="scientific">Fistulina hepatica ATCC 64428</name>
    <dbReference type="NCBI Taxonomy" id="1128425"/>
    <lineage>
        <taxon>Eukaryota</taxon>
        <taxon>Fungi</taxon>
        <taxon>Dikarya</taxon>
        <taxon>Basidiomycota</taxon>
        <taxon>Agaricomycotina</taxon>
        <taxon>Agaricomycetes</taxon>
        <taxon>Agaricomycetidae</taxon>
        <taxon>Agaricales</taxon>
        <taxon>Fistulinaceae</taxon>
        <taxon>Fistulina</taxon>
    </lineage>
</organism>
<feature type="compositionally biased region" description="Polar residues" evidence="1">
    <location>
        <begin position="235"/>
        <end position="259"/>
    </location>
</feature>
<protein>
    <submittedName>
        <fullName evidence="2">Uncharacterized protein</fullName>
    </submittedName>
</protein>
<feature type="compositionally biased region" description="Polar residues" evidence="1">
    <location>
        <begin position="350"/>
        <end position="364"/>
    </location>
</feature>
<name>A0A0D7A4B9_9AGAR</name>
<feature type="region of interest" description="Disordered" evidence="1">
    <location>
        <begin position="735"/>
        <end position="761"/>
    </location>
</feature>
<feature type="region of interest" description="Disordered" evidence="1">
    <location>
        <begin position="138"/>
        <end position="168"/>
    </location>
</feature>
<proteinExistence type="predicted"/>
<feature type="region of interest" description="Disordered" evidence="1">
    <location>
        <begin position="226"/>
        <end position="259"/>
    </location>
</feature>
<feature type="region of interest" description="Disordered" evidence="1">
    <location>
        <begin position="790"/>
        <end position="836"/>
    </location>
</feature>
<feature type="compositionally biased region" description="Low complexity" evidence="1">
    <location>
        <begin position="462"/>
        <end position="491"/>
    </location>
</feature>
<evidence type="ECO:0000256" key="1">
    <source>
        <dbReference type="SAM" id="MobiDB-lite"/>
    </source>
</evidence>
<evidence type="ECO:0000313" key="3">
    <source>
        <dbReference type="Proteomes" id="UP000054144"/>
    </source>
</evidence>
<feature type="region of interest" description="Disordered" evidence="1">
    <location>
        <begin position="80"/>
        <end position="101"/>
    </location>
</feature>
<keyword evidence="3" id="KW-1185">Reference proteome</keyword>
<dbReference type="EMBL" id="KN882065">
    <property type="protein sequence ID" value="KIY44751.1"/>
    <property type="molecule type" value="Genomic_DNA"/>
</dbReference>
<accession>A0A0D7A4B9</accession>
<dbReference type="Proteomes" id="UP000054144">
    <property type="component" value="Unassembled WGS sequence"/>
</dbReference>
<feature type="compositionally biased region" description="Polar residues" evidence="1">
    <location>
        <begin position="1"/>
        <end position="11"/>
    </location>
</feature>
<feature type="compositionally biased region" description="Low complexity" evidence="1">
    <location>
        <begin position="365"/>
        <end position="374"/>
    </location>
</feature>
<feature type="region of interest" description="Disordered" evidence="1">
    <location>
        <begin position="350"/>
        <end position="374"/>
    </location>
</feature>
<dbReference type="AlphaFoldDB" id="A0A0D7A4B9"/>
<evidence type="ECO:0000313" key="2">
    <source>
        <dbReference type="EMBL" id="KIY44751.1"/>
    </source>
</evidence>
<feature type="compositionally biased region" description="Low complexity" evidence="1">
    <location>
        <begin position="423"/>
        <end position="453"/>
    </location>
</feature>
<feature type="region of interest" description="Disordered" evidence="1">
    <location>
        <begin position="1"/>
        <end position="45"/>
    </location>
</feature>
<gene>
    <name evidence="2" type="ORF">FISHEDRAFT_61613</name>
</gene>
<feature type="region of interest" description="Disordered" evidence="1">
    <location>
        <begin position="578"/>
        <end position="602"/>
    </location>
</feature>
<feature type="compositionally biased region" description="Basic residues" evidence="1">
    <location>
        <begin position="24"/>
        <end position="35"/>
    </location>
</feature>
<feature type="region of interest" description="Disordered" evidence="1">
    <location>
        <begin position="404"/>
        <end position="493"/>
    </location>
</feature>
<sequence length="836" mass="87305">MARTASISTIIFSAAPPPPTMNSKRSKKNRHHASRRLSQAENIAPVRRCPSLSRLKQRRRISHLALKPAASFAALPSIAGSPKTARSRTSTHAHSSPDADVCMADPVSLPKPIATSASTPTPINAGIPGPGSTVTFRIPRSLPMPPFHSAAPTGGPYNHPSSSMSSLPPTLASIDATSSHLVSPSTLALVDPRLATVPAPFVRDELERVGKTLLYTVRNTLVPRLPPSSRAGASATMTRSSNPSAANPTSMPITNLSGVPITKSNTCPLPRTLRAVVVPPAFPAQTPLLPSLGMPAMASAAGLVASADPTTPSPFALMPPDVILAVHGPAQGVLTAEMVPTARVGFPSTMQSQNSTLTPVQSTGTSTPATAAKQKTTQVTLYPAHALVFAAHCTRVMPILPQTATNAGDTGAEGESALPTPPTSQTQASTSSMQTSQSQLDASAAALLTPPASQSIHPIEPSPSSLCSPTTSSSPTTPTQPLSATPSQTTPHPNIARPVVLELPVRALHVPAAGAAFGLFFAWLYAPDVRALVRGVLGDVLSEGKEGEVDGNNLDGRREKDKVVVVIADAILSSRPTGRRQTPILTSSQSNTPPWERPQCSTSDVPQWIAPALARAAPLSVLLRALARAHGVWADAAALGVEAPSPSAAYMPSTLDVPEHTVADGTSTPTVGARSVQNVVSSGLRPPAPAATGGVPGVWRALHVLWDVLIRAVEVRVELDATARTDGTSIVQSRCVGGDNSSHSTQDVCAGDETPRAGTPRPTAYTLNEETCKPRQEVCAAEERLRTPRKGKMCPGATWGYSDGAGSGVKRGRRKREEDAMYVDDDEQERTPTRRR</sequence>